<comment type="caution">
    <text evidence="1">The sequence shown here is derived from an EMBL/GenBank/DDBJ whole genome shotgun (WGS) entry which is preliminary data.</text>
</comment>
<sequence length="87" mass="10040">MFQSVETETGDQALALRLFDARVPLPRKPRVDVLQHRHVRKQRIPLEEISHPALLRRQVDLFSGVVEHAPVQHDPAFIRLLHARDAP</sequence>
<protein>
    <submittedName>
        <fullName evidence="1">Uncharacterized protein</fullName>
    </submittedName>
</protein>
<gene>
    <name evidence="1" type="ORF">SDC9_95835</name>
</gene>
<accession>A0A645A7Q8</accession>
<organism evidence="1">
    <name type="scientific">bioreactor metagenome</name>
    <dbReference type="NCBI Taxonomy" id="1076179"/>
    <lineage>
        <taxon>unclassified sequences</taxon>
        <taxon>metagenomes</taxon>
        <taxon>ecological metagenomes</taxon>
    </lineage>
</organism>
<dbReference type="EMBL" id="VSSQ01012384">
    <property type="protein sequence ID" value="MPM49107.1"/>
    <property type="molecule type" value="Genomic_DNA"/>
</dbReference>
<reference evidence="1" key="1">
    <citation type="submission" date="2019-08" db="EMBL/GenBank/DDBJ databases">
        <authorList>
            <person name="Kucharzyk K."/>
            <person name="Murdoch R.W."/>
            <person name="Higgins S."/>
            <person name="Loffler F."/>
        </authorList>
    </citation>
    <scope>NUCLEOTIDE SEQUENCE</scope>
</reference>
<evidence type="ECO:0000313" key="1">
    <source>
        <dbReference type="EMBL" id="MPM49107.1"/>
    </source>
</evidence>
<dbReference type="AlphaFoldDB" id="A0A645A7Q8"/>
<name>A0A645A7Q8_9ZZZZ</name>
<proteinExistence type="predicted"/>